<feature type="compositionally biased region" description="Polar residues" evidence="1">
    <location>
        <begin position="143"/>
        <end position="157"/>
    </location>
</feature>
<proteinExistence type="predicted"/>
<organism evidence="3 4">
    <name type="scientific">Recurvomyces mirabilis</name>
    <dbReference type="NCBI Taxonomy" id="574656"/>
    <lineage>
        <taxon>Eukaryota</taxon>
        <taxon>Fungi</taxon>
        <taxon>Dikarya</taxon>
        <taxon>Ascomycota</taxon>
        <taxon>Pezizomycotina</taxon>
        <taxon>Dothideomycetes</taxon>
        <taxon>Dothideomycetidae</taxon>
        <taxon>Mycosphaerellales</taxon>
        <taxon>Teratosphaeriaceae</taxon>
        <taxon>Recurvomyces</taxon>
    </lineage>
</organism>
<comment type="caution">
    <text evidence="3">The sequence shown here is derived from an EMBL/GenBank/DDBJ whole genome shotgun (WGS) entry which is preliminary data.</text>
</comment>
<evidence type="ECO:0000313" key="4">
    <source>
        <dbReference type="Proteomes" id="UP001274830"/>
    </source>
</evidence>
<sequence>MLLDTSTPFGEIHPDSSTFKEQIQRIATMIADTIEILKWPDTLRFVTSHPDDRNQTDQIRPEKIHRTNQQVIFENNPGKSYPKQRLVPPTDVPCKCNAWSRHHTNPAASRLWLTGKKDAPRCFHYVAVSYCWPQLDETNPVPSGSYTLYSDSGQKQNDTPDETTRTSAPYGSCIDQKNPDDKEAGVQSMYLVYEQAQWSVGFLSTVIRDEETMDLLDPEYLQCHSCSTHEELSIALRFLQLLDGERWFTRAWCMQESWSAGQRMMLMIRHDDGLSKPATLGDMPGEVLIPFRQLAHIIKFLILLLENHSRTYPVLGLNETWLEHFARKTATVPQYTDENINAAMGSTSRIRCSAAQALHALAPRENRDIVDRIAILANLCDYQVRLDTRKLDSGGISFSTAAYALAVLNGDLSLMDRRPAGDQLSLRWLAADMKVSQDKAAASEVPSAEERLAYSWGPPSGADIANPTWIPEGSHPRRLPTCKVTPEGLEATGYVFGGAALLEFSLVNQEHQAEWDAVKTLTDPVGFQAAHDKVHNKIVWSLVRILIRVHFLPLAQVIWTHENDFVLEVPGNREPIRVPRDITQLIDPDTNAFIFRLPPANVDETEESTAAAISVHVDAEAEFLAALRPSSPRPVGIVSVDRTWLSRTLMTSGRLHCAQQLSTGPLLPEESFMTFGDDNGGAHDETAGHQATHGDPTNPINLRPGVPSYLSSLVSRTGQNPDTPAPRQIITPSQMSQDHSSREVYTAIFEHVGPNGPEPFSYLPLA</sequence>
<feature type="region of interest" description="Disordered" evidence="1">
    <location>
        <begin position="678"/>
        <end position="741"/>
    </location>
</feature>
<dbReference type="EMBL" id="JAUTXT010000050">
    <property type="protein sequence ID" value="KAK3670855.1"/>
    <property type="molecule type" value="Genomic_DNA"/>
</dbReference>
<evidence type="ECO:0000259" key="2">
    <source>
        <dbReference type="Pfam" id="PF06985"/>
    </source>
</evidence>
<reference evidence="3" key="1">
    <citation type="submission" date="2023-07" db="EMBL/GenBank/DDBJ databases">
        <title>Black Yeasts Isolated from many extreme environments.</title>
        <authorList>
            <person name="Coleine C."/>
            <person name="Stajich J.E."/>
            <person name="Selbmann L."/>
        </authorList>
    </citation>
    <scope>NUCLEOTIDE SEQUENCE</scope>
    <source>
        <strain evidence="3">CCFEE 5485</strain>
    </source>
</reference>
<feature type="domain" description="Heterokaryon incompatibility" evidence="2">
    <location>
        <begin position="173"/>
        <end position="256"/>
    </location>
</feature>
<dbReference type="Proteomes" id="UP001274830">
    <property type="component" value="Unassembled WGS sequence"/>
</dbReference>
<feature type="compositionally biased region" description="Polar residues" evidence="1">
    <location>
        <begin position="709"/>
        <end position="722"/>
    </location>
</feature>
<dbReference type="Pfam" id="PF06985">
    <property type="entry name" value="HET"/>
    <property type="match status" value="1"/>
</dbReference>
<accession>A0AAE0WII9</accession>
<dbReference type="PANTHER" id="PTHR24148:SF73">
    <property type="entry name" value="HET DOMAIN PROTEIN (AFU_ORTHOLOGUE AFUA_8G01020)"/>
    <property type="match status" value="1"/>
</dbReference>
<keyword evidence="4" id="KW-1185">Reference proteome</keyword>
<dbReference type="AlphaFoldDB" id="A0AAE0WII9"/>
<gene>
    <name evidence="3" type="ORF">LTR78_009299</name>
</gene>
<evidence type="ECO:0000256" key="1">
    <source>
        <dbReference type="SAM" id="MobiDB-lite"/>
    </source>
</evidence>
<evidence type="ECO:0000313" key="3">
    <source>
        <dbReference type="EMBL" id="KAK3670855.1"/>
    </source>
</evidence>
<dbReference type="InterPro" id="IPR052895">
    <property type="entry name" value="HetReg/Transcr_Mod"/>
</dbReference>
<dbReference type="InterPro" id="IPR010730">
    <property type="entry name" value="HET"/>
</dbReference>
<protein>
    <recommendedName>
        <fullName evidence="2">Heterokaryon incompatibility domain-containing protein</fullName>
    </recommendedName>
</protein>
<dbReference type="PANTHER" id="PTHR24148">
    <property type="entry name" value="ANKYRIN REPEAT DOMAIN-CONTAINING PROTEIN 39 HOMOLOG-RELATED"/>
    <property type="match status" value="1"/>
</dbReference>
<name>A0AAE0WII9_9PEZI</name>
<feature type="region of interest" description="Disordered" evidence="1">
    <location>
        <begin position="143"/>
        <end position="180"/>
    </location>
</feature>